<dbReference type="AlphaFoldDB" id="A0A1N6D3V5"/>
<evidence type="ECO:0000256" key="1">
    <source>
        <dbReference type="SAM" id="Phobius"/>
    </source>
</evidence>
<organism evidence="2 3">
    <name type="scientific">Algoriphagus halophilus</name>
    <dbReference type="NCBI Taxonomy" id="226505"/>
    <lineage>
        <taxon>Bacteria</taxon>
        <taxon>Pseudomonadati</taxon>
        <taxon>Bacteroidota</taxon>
        <taxon>Cytophagia</taxon>
        <taxon>Cytophagales</taxon>
        <taxon>Cyclobacteriaceae</taxon>
        <taxon>Algoriphagus</taxon>
    </lineage>
</organism>
<gene>
    <name evidence="2" type="ORF">SAMN05444394_0147</name>
</gene>
<evidence type="ECO:0008006" key="4">
    <source>
        <dbReference type="Google" id="ProtNLM"/>
    </source>
</evidence>
<keyword evidence="1" id="KW-0812">Transmembrane</keyword>
<dbReference type="Proteomes" id="UP000185221">
    <property type="component" value="Unassembled WGS sequence"/>
</dbReference>
<feature type="transmembrane region" description="Helical" evidence="1">
    <location>
        <begin position="39"/>
        <end position="56"/>
    </location>
</feature>
<protein>
    <recommendedName>
        <fullName evidence="4">DUF1684 domain-containing protein</fullName>
    </recommendedName>
</protein>
<proteinExistence type="predicted"/>
<dbReference type="InterPro" id="IPR012467">
    <property type="entry name" value="DUF1684"/>
</dbReference>
<dbReference type="Pfam" id="PF07920">
    <property type="entry name" value="DUF1684"/>
    <property type="match status" value="1"/>
</dbReference>
<sequence>MHAETVSLLGWLKGMRQFQSKLQGHLWVDRIKHMKPKNILFLFVAAVIVAAIAYTLTGTESPEAYIEKIEAERERQFKFIRFNIDSPLTEEQKRNFNELNFYPIDPTYKVKALMVPIENKKVREVPLTDGSMERYIEHSYAEFELAGKSQKLLLLQSMDEPDKRNFFLAFADETSGIETYGGGRYINARQDGKSSITLDFNLAYNPYCAYNPDYACPIPPKENILEIPIPVGEKNYDK</sequence>
<evidence type="ECO:0000313" key="2">
    <source>
        <dbReference type="EMBL" id="SIN65465.1"/>
    </source>
</evidence>
<evidence type="ECO:0000313" key="3">
    <source>
        <dbReference type="Proteomes" id="UP000185221"/>
    </source>
</evidence>
<dbReference type="EMBL" id="FSRC01000001">
    <property type="protein sequence ID" value="SIN65465.1"/>
    <property type="molecule type" value="Genomic_DNA"/>
</dbReference>
<dbReference type="PANTHER" id="PTHR41913">
    <property type="entry name" value="DUF1684 DOMAIN-CONTAINING PROTEIN"/>
    <property type="match status" value="1"/>
</dbReference>
<name>A0A1N6D3V5_9BACT</name>
<keyword evidence="1" id="KW-1133">Transmembrane helix</keyword>
<keyword evidence="3" id="KW-1185">Reference proteome</keyword>
<accession>A0A1N6D3V5</accession>
<dbReference type="PANTHER" id="PTHR41913:SF1">
    <property type="entry name" value="DUF1684 DOMAIN-CONTAINING PROTEIN"/>
    <property type="match status" value="1"/>
</dbReference>
<dbReference type="STRING" id="226505.SAMN05444394_0147"/>
<reference evidence="3" key="1">
    <citation type="submission" date="2016-11" db="EMBL/GenBank/DDBJ databases">
        <authorList>
            <person name="Varghese N."/>
            <person name="Submissions S."/>
        </authorList>
    </citation>
    <scope>NUCLEOTIDE SEQUENCE [LARGE SCALE GENOMIC DNA]</scope>
    <source>
        <strain evidence="3">DSM 15292</strain>
    </source>
</reference>
<keyword evidence="1" id="KW-0472">Membrane</keyword>